<dbReference type="SUPFAM" id="SSF48264">
    <property type="entry name" value="Cytochrome P450"/>
    <property type="match status" value="1"/>
</dbReference>
<evidence type="ECO:0000256" key="6">
    <source>
        <dbReference type="ARBA" id="ARBA00022617"/>
    </source>
</evidence>
<reference evidence="15 16" key="1">
    <citation type="submission" date="2018-04" db="EMBL/GenBank/DDBJ databases">
        <authorList>
            <person name="Zhang X."/>
            <person name="Yuan J."/>
            <person name="Li F."/>
            <person name="Xiang J."/>
        </authorList>
    </citation>
    <scope>NUCLEOTIDE SEQUENCE [LARGE SCALE GENOMIC DNA]</scope>
    <source>
        <tissue evidence="15">Muscle</tissue>
    </source>
</reference>
<keyword evidence="7 13" id="KW-0479">Metal-binding</keyword>
<evidence type="ECO:0000256" key="9">
    <source>
        <dbReference type="ARBA" id="ARBA00022848"/>
    </source>
</evidence>
<dbReference type="InterPro" id="IPR002401">
    <property type="entry name" value="Cyt_P450_E_grp-I"/>
</dbReference>
<protein>
    <recommendedName>
        <fullName evidence="5">unspecific monooxygenase</fullName>
        <ecNumber evidence="5">1.14.14.1</ecNumber>
    </recommendedName>
</protein>
<dbReference type="AlphaFoldDB" id="A0A3R7M3I4"/>
<sequence length="109" mass="12541">MEAQAYYRILHCRLYGRNPENFRPERFLDDEGQVVRSEHVVPFSVGRRNCLGESLARIEAFQFLTAMLQRYRFSVPEGHEVPGTGFHCGVTLNPREFEVLLTPRTAKAG</sequence>
<dbReference type="STRING" id="6689.A0A3R7M3I4"/>
<reference evidence="15 16" key="2">
    <citation type="submission" date="2019-01" db="EMBL/GenBank/DDBJ databases">
        <title>The decoding of complex shrimp genome reveals the adaptation for benthos swimmer, frequently molting mechanism and breeding impact on genome.</title>
        <authorList>
            <person name="Sun Y."/>
            <person name="Gao Y."/>
            <person name="Yu Y."/>
        </authorList>
    </citation>
    <scope>NUCLEOTIDE SEQUENCE [LARGE SCALE GENOMIC DNA]</scope>
    <source>
        <tissue evidence="15">Muscle</tissue>
    </source>
</reference>
<evidence type="ECO:0000256" key="10">
    <source>
        <dbReference type="ARBA" id="ARBA00023002"/>
    </source>
</evidence>
<keyword evidence="6 13" id="KW-0349">Heme</keyword>
<feature type="binding site" description="axial binding residue" evidence="13">
    <location>
        <position position="50"/>
    </location>
    <ligand>
        <name>heme</name>
        <dbReference type="ChEBI" id="CHEBI:30413"/>
    </ligand>
    <ligandPart>
        <name>Fe</name>
        <dbReference type="ChEBI" id="CHEBI:18248"/>
    </ligandPart>
</feature>
<evidence type="ECO:0000256" key="1">
    <source>
        <dbReference type="ARBA" id="ARBA00001971"/>
    </source>
</evidence>
<comment type="subcellular location">
    <subcellularLocation>
        <location evidence="3">Endoplasmic reticulum membrane</location>
        <topology evidence="3">Peripheral membrane protein</topology>
    </subcellularLocation>
    <subcellularLocation>
        <location evidence="2">Microsome membrane</location>
        <topology evidence="2">Peripheral membrane protein</topology>
    </subcellularLocation>
</comment>
<evidence type="ECO:0000256" key="3">
    <source>
        <dbReference type="ARBA" id="ARBA00004406"/>
    </source>
</evidence>
<dbReference type="Pfam" id="PF00067">
    <property type="entry name" value="p450"/>
    <property type="match status" value="1"/>
</dbReference>
<dbReference type="GO" id="GO:0004508">
    <property type="term" value="F:steroid 17-alpha-monooxygenase activity"/>
    <property type="evidence" value="ECO:0007669"/>
    <property type="project" value="TreeGrafter"/>
</dbReference>
<dbReference type="PANTHER" id="PTHR24289:SF21">
    <property type="entry name" value="CYTOCHROME P450 1A"/>
    <property type="match status" value="1"/>
</dbReference>
<organism evidence="15 16">
    <name type="scientific">Penaeus vannamei</name>
    <name type="common">Whiteleg shrimp</name>
    <name type="synonym">Litopenaeus vannamei</name>
    <dbReference type="NCBI Taxonomy" id="6689"/>
    <lineage>
        <taxon>Eukaryota</taxon>
        <taxon>Metazoa</taxon>
        <taxon>Ecdysozoa</taxon>
        <taxon>Arthropoda</taxon>
        <taxon>Crustacea</taxon>
        <taxon>Multicrustacea</taxon>
        <taxon>Malacostraca</taxon>
        <taxon>Eumalacostraca</taxon>
        <taxon>Eucarida</taxon>
        <taxon>Decapoda</taxon>
        <taxon>Dendrobranchiata</taxon>
        <taxon>Penaeoidea</taxon>
        <taxon>Penaeidae</taxon>
        <taxon>Penaeus</taxon>
    </lineage>
</organism>
<evidence type="ECO:0000256" key="2">
    <source>
        <dbReference type="ARBA" id="ARBA00004174"/>
    </source>
</evidence>
<accession>A0A3R7M3I4</accession>
<proteinExistence type="inferred from homology"/>
<evidence type="ECO:0000256" key="13">
    <source>
        <dbReference type="PIRSR" id="PIRSR602401-1"/>
    </source>
</evidence>
<dbReference type="EC" id="1.14.14.1" evidence="5"/>
<evidence type="ECO:0000256" key="11">
    <source>
        <dbReference type="ARBA" id="ARBA00023004"/>
    </source>
</evidence>
<dbReference type="GO" id="GO:0042448">
    <property type="term" value="P:progesterone metabolic process"/>
    <property type="evidence" value="ECO:0007669"/>
    <property type="project" value="TreeGrafter"/>
</dbReference>
<dbReference type="PANTHER" id="PTHR24289">
    <property type="entry name" value="STEROID 17-ALPHA-HYDROXYLASE/17,20 LYASE"/>
    <property type="match status" value="1"/>
</dbReference>
<dbReference type="Gene3D" id="1.10.630.10">
    <property type="entry name" value="Cytochrome P450"/>
    <property type="match status" value="1"/>
</dbReference>
<keyword evidence="8" id="KW-0256">Endoplasmic reticulum</keyword>
<comment type="cofactor">
    <cofactor evidence="1 13">
        <name>heme</name>
        <dbReference type="ChEBI" id="CHEBI:30413"/>
    </cofactor>
</comment>
<evidence type="ECO:0000256" key="5">
    <source>
        <dbReference type="ARBA" id="ARBA00012109"/>
    </source>
</evidence>
<evidence type="ECO:0000256" key="14">
    <source>
        <dbReference type="RuleBase" id="RU000461"/>
    </source>
</evidence>
<evidence type="ECO:0000256" key="8">
    <source>
        <dbReference type="ARBA" id="ARBA00022824"/>
    </source>
</evidence>
<gene>
    <name evidence="15" type="ORF">C7M84_010789</name>
</gene>
<evidence type="ECO:0000313" key="15">
    <source>
        <dbReference type="EMBL" id="ROT70915.1"/>
    </source>
</evidence>
<dbReference type="InterPro" id="IPR036396">
    <property type="entry name" value="Cyt_P450_sf"/>
</dbReference>
<dbReference type="GO" id="GO:0042446">
    <property type="term" value="P:hormone biosynthetic process"/>
    <property type="evidence" value="ECO:0007669"/>
    <property type="project" value="TreeGrafter"/>
</dbReference>
<evidence type="ECO:0000256" key="12">
    <source>
        <dbReference type="ARBA" id="ARBA00023033"/>
    </source>
</evidence>
<dbReference type="GO" id="GO:0005789">
    <property type="term" value="C:endoplasmic reticulum membrane"/>
    <property type="evidence" value="ECO:0007669"/>
    <property type="project" value="UniProtKB-SubCell"/>
</dbReference>
<dbReference type="GO" id="GO:0005506">
    <property type="term" value="F:iron ion binding"/>
    <property type="evidence" value="ECO:0007669"/>
    <property type="project" value="InterPro"/>
</dbReference>
<name>A0A3R7M3I4_PENVA</name>
<dbReference type="GO" id="GO:0020037">
    <property type="term" value="F:heme binding"/>
    <property type="evidence" value="ECO:0007669"/>
    <property type="project" value="InterPro"/>
</dbReference>
<comment type="similarity">
    <text evidence="4 14">Belongs to the cytochrome P450 family.</text>
</comment>
<keyword evidence="10 14" id="KW-0560">Oxidoreductase</keyword>
<keyword evidence="11 13" id="KW-0408">Iron</keyword>
<dbReference type="Proteomes" id="UP000283509">
    <property type="component" value="Unassembled WGS sequence"/>
</dbReference>
<keyword evidence="12 14" id="KW-0503">Monooxygenase</keyword>
<keyword evidence="16" id="KW-1185">Reference proteome</keyword>
<dbReference type="PRINTS" id="PR00463">
    <property type="entry name" value="EP450I"/>
</dbReference>
<evidence type="ECO:0000313" key="16">
    <source>
        <dbReference type="Proteomes" id="UP000283509"/>
    </source>
</evidence>
<dbReference type="InterPro" id="IPR001128">
    <property type="entry name" value="Cyt_P450"/>
</dbReference>
<dbReference type="InterPro" id="IPR017972">
    <property type="entry name" value="Cyt_P450_CS"/>
</dbReference>
<comment type="caution">
    <text evidence="15">The sequence shown here is derived from an EMBL/GenBank/DDBJ whole genome shotgun (WGS) entry which is preliminary data.</text>
</comment>
<dbReference type="EMBL" id="QCYY01002370">
    <property type="protein sequence ID" value="ROT70915.1"/>
    <property type="molecule type" value="Genomic_DNA"/>
</dbReference>
<keyword evidence="9" id="KW-0492">Microsome</keyword>
<evidence type="ECO:0000256" key="7">
    <source>
        <dbReference type="ARBA" id="ARBA00022723"/>
    </source>
</evidence>
<dbReference type="OrthoDB" id="1055148at2759"/>
<evidence type="ECO:0000256" key="4">
    <source>
        <dbReference type="ARBA" id="ARBA00010617"/>
    </source>
</evidence>
<dbReference type="PROSITE" id="PS00086">
    <property type="entry name" value="CYTOCHROME_P450"/>
    <property type="match status" value="1"/>
</dbReference>